<reference evidence="8" key="1">
    <citation type="journal article" date="2019" name="Int. J. Syst. Evol. Microbiol.">
        <title>The Global Catalogue of Microorganisms (GCM) 10K type strain sequencing project: providing services to taxonomists for standard genome sequencing and annotation.</title>
        <authorList>
            <consortium name="The Broad Institute Genomics Platform"/>
            <consortium name="The Broad Institute Genome Sequencing Center for Infectious Disease"/>
            <person name="Wu L."/>
            <person name="Ma J."/>
        </authorList>
    </citation>
    <scope>NUCLEOTIDE SEQUENCE [LARGE SCALE GENOMIC DNA]</scope>
    <source>
        <strain evidence="8">JCM 17021</strain>
    </source>
</reference>
<dbReference type="EMBL" id="BAABCN010000017">
    <property type="protein sequence ID" value="GAA3895261.1"/>
    <property type="molecule type" value="Genomic_DNA"/>
</dbReference>
<comment type="caution">
    <text evidence="7">The sequence shown here is derived from an EMBL/GenBank/DDBJ whole genome shotgun (WGS) entry which is preliminary data.</text>
</comment>
<keyword evidence="4" id="KW-0175">Coiled coil</keyword>
<evidence type="ECO:0000256" key="3">
    <source>
        <dbReference type="ARBA" id="ARBA00013368"/>
    </source>
</evidence>
<evidence type="ECO:0000259" key="6">
    <source>
        <dbReference type="Pfam" id="PF13476"/>
    </source>
</evidence>
<dbReference type="InterPro" id="IPR038729">
    <property type="entry name" value="Rad50/SbcC_AAA"/>
</dbReference>
<gene>
    <name evidence="7" type="ORF">GCM10022381_40990</name>
</gene>
<evidence type="ECO:0000256" key="5">
    <source>
        <dbReference type="SAM" id="MobiDB-lite"/>
    </source>
</evidence>
<proteinExistence type="inferred from homology"/>
<dbReference type="PANTHER" id="PTHR32114:SF2">
    <property type="entry name" value="ABC TRANSPORTER ABCH.3"/>
    <property type="match status" value="1"/>
</dbReference>
<organism evidence="7 8">
    <name type="scientific">Leifsonia kafniensis</name>
    <dbReference type="NCBI Taxonomy" id="475957"/>
    <lineage>
        <taxon>Bacteria</taxon>
        <taxon>Bacillati</taxon>
        <taxon>Actinomycetota</taxon>
        <taxon>Actinomycetes</taxon>
        <taxon>Micrococcales</taxon>
        <taxon>Microbacteriaceae</taxon>
        <taxon>Leifsonia</taxon>
    </lineage>
</organism>
<comment type="subunit">
    <text evidence="2">Heterodimer of SbcC and SbcD.</text>
</comment>
<feature type="domain" description="Rad50/SbcC-type AAA" evidence="6">
    <location>
        <begin position="5"/>
        <end position="232"/>
    </location>
</feature>
<evidence type="ECO:0000256" key="2">
    <source>
        <dbReference type="ARBA" id="ARBA00011322"/>
    </source>
</evidence>
<sequence length="1004" mass="108524">MKIKRLRIAGFGPYKDEQLIDFERFDDDGIFLITGKTGAGKSSILDAICFALYASVPRYDGTESQLRSDHCEPDDPTFVELEFAMGETDYRIYRTPRYDRAKKRGGGTTTSQPDARLDVRDDSAASPATSPAASHAAPSATAHGDGWRGIAARPVDVGLELSRILPLKQDQFLQVILLAQNRFQKFLLAKTDDRRAVLRTLFGTARFERFESELLARRKVLGEQISTLQQQIGGFASTIAHQLEHESPPDSPTREWFETVEAELAAECVVATATAVAADAAFATASDDLQLRTILRSRQERRDAARLTHESLESRRAEIDDLRARSADAQRAARVMPQIRALAEAESARARALANEAAARELWLQLGESPERVSPAGLQSTIDEIVGLQGSLHDVLAAEKLVPALDHDVDVAETRLAEHSEALARVQTALAELPGRVDTATAQRAEAALAAAREAEARAELARLDREGVAADTVRRLEPVLERAQQSEKTASAANRAAATAYDDLLDRRLAGHAAELAADLVDGQGCAVCGSTAHPAPATRTALPVGEQDIELARAAQVDAQSALDAAHEVVQSTALALAEARTRANDKTPEQWNAEHEGALATLEQALAARDDVARLERRLVTLRAELALAHTELVDVQATRDAASALVTTLRSQRATIVARVADHRGEFETVTKRVARLQSELDAARRILDADTLCDQRQVAHELAVSELNAQLHLEGFADQEAVRAARVSDDDIAEQHDILRRYDDELAVVKSILQEPGIAELATTLVDVEAARGAANAAAVERDKARSIASTLLERARQIGALVADAIAQFDASDTLLHTQTQVRELAAVVHGDEPNTKRMRLETYVLAAQLEEIIAAANQRLRTMTGGRYLLEHDDSLQFRGAQSGLGLAIRDAHTGRARPTHSLSGGETFLASLALALGLAEVVSQQAGGIALDTLFVDEGFGSLDAETLETAMSTLDSLRTRGRTIGLISHVDSMKEQIPAKLAIVVSERGDSSIVV</sequence>
<keyword evidence="8" id="KW-1185">Reference proteome</keyword>
<dbReference type="InterPro" id="IPR027417">
    <property type="entry name" value="P-loop_NTPase"/>
</dbReference>
<dbReference type="PANTHER" id="PTHR32114">
    <property type="entry name" value="ABC TRANSPORTER ABCH.3"/>
    <property type="match status" value="1"/>
</dbReference>
<comment type="similarity">
    <text evidence="1">Belongs to the SMC family. SbcC subfamily.</text>
</comment>
<accession>A0ABP7L8U0</accession>
<dbReference type="Pfam" id="PF13476">
    <property type="entry name" value="AAA_23"/>
    <property type="match status" value="1"/>
</dbReference>
<feature type="compositionally biased region" description="Low complexity" evidence="5">
    <location>
        <begin position="124"/>
        <end position="143"/>
    </location>
</feature>
<dbReference type="Gene3D" id="3.40.50.300">
    <property type="entry name" value="P-loop containing nucleotide triphosphate hydrolases"/>
    <property type="match status" value="2"/>
</dbReference>
<evidence type="ECO:0000313" key="8">
    <source>
        <dbReference type="Proteomes" id="UP001501803"/>
    </source>
</evidence>
<evidence type="ECO:0000313" key="7">
    <source>
        <dbReference type="EMBL" id="GAA3895261.1"/>
    </source>
</evidence>
<dbReference type="SUPFAM" id="SSF52540">
    <property type="entry name" value="P-loop containing nucleoside triphosphate hydrolases"/>
    <property type="match status" value="1"/>
</dbReference>
<dbReference type="RefSeq" id="WP_345069754.1">
    <property type="nucleotide sequence ID" value="NZ_BAABCN010000017.1"/>
</dbReference>
<dbReference type="Proteomes" id="UP001501803">
    <property type="component" value="Unassembled WGS sequence"/>
</dbReference>
<evidence type="ECO:0000256" key="1">
    <source>
        <dbReference type="ARBA" id="ARBA00006930"/>
    </source>
</evidence>
<dbReference type="Pfam" id="PF13558">
    <property type="entry name" value="SbcC_Walker_B"/>
    <property type="match status" value="1"/>
</dbReference>
<name>A0ABP7L8U0_9MICO</name>
<feature type="region of interest" description="Disordered" evidence="5">
    <location>
        <begin position="101"/>
        <end position="145"/>
    </location>
</feature>
<evidence type="ECO:0000256" key="4">
    <source>
        <dbReference type="SAM" id="Coils"/>
    </source>
</evidence>
<feature type="coiled-coil region" evidence="4">
    <location>
        <begin position="608"/>
        <end position="635"/>
    </location>
</feature>
<protein>
    <recommendedName>
        <fullName evidence="3">Nuclease SbcCD subunit C</fullName>
    </recommendedName>
</protein>